<proteinExistence type="inferred from homology"/>
<dbReference type="InterPro" id="IPR029062">
    <property type="entry name" value="Class_I_gatase-like"/>
</dbReference>
<comment type="similarity">
    <text evidence="1">Belongs to the peptidase S51 family.</text>
</comment>
<dbReference type="SUPFAM" id="SSF52317">
    <property type="entry name" value="Class I glutamine amidotransferase-like"/>
    <property type="match status" value="1"/>
</dbReference>
<dbReference type="EC" id="3.4.21.-" evidence="5"/>
<protein>
    <submittedName>
        <fullName evidence="5">Putative peptidase</fullName>
        <ecNumber evidence="5">3.4.21.-</ecNumber>
    </submittedName>
</protein>
<evidence type="ECO:0000256" key="3">
    <source>
        <dbReference type="ARBA" id="ARBA00022801"/>
    </source>
</evidence>
<dbReference type="PANTHER" id="PTHR20842">
    <property type="entry name" value="PROTEASE S51 ALPHA-ASPARTYL DIPEPTIDASE"/>
    <property type="match status" value="1"/>
</dbReference>
<accession>A0A645G5E2</accession>
<sequence length="192" mass="22362">MADIAKKLPKNPKEYNVAFINTAAEAKLVDHDWVRNEKNKFIELGFLVDEFSITEMKKEEIEDRLKNKNIIYFTGGSTFWLMNQLIKTGCDEIIKKMPEEIIFIGSSAGAKIFGLRIDLCTKVDDVIKPEEVRKEGLKMIDFTIMPHWGSDYFKERFEKGFSQIWTEGLKLIPITNQQYIWINDGKVEFIQV</sequence>
<dbReference type="InterPro" id="IPR005320">
    <property type="entry name" value="Peptidase_S51"/>
</dbReference>
<keyword evidence="3 5" id="KW-0378">Hydrolase</keyword>
<gene>
    <name evidence="5" type="ORF">SDC9_168398</name>
</gene>
<keyword evidence="4" id="KW-0720">Serine protease</keyword>
<keyword evidence="2" id="KW-0645">Protease</keyword>
<dbReference type="GO" id="GO:0008236">
    <property type="term" value="F:serine-type peptidase activity"/>
    <property type="evidence" value="ECO:0007669"/>
    <property type="project" value="UniProtKB-KW"/>
</dbReference>
<evidence type="ECO:0000313" key="5">
    <source>
        <dbReference type="EMBL" id="MPN21019.1"/>
    </source>
</evidence>
<organism evidence="5">
    <name type="scientific">bioreactor metagenome</name>
    <dbReference type="NCBI Taxonomy" id="1076179"/>
    <lineage>
        <taxon>unclassified sequences</taxon>
        <taxon>metagenomes</taxon>
        <taxon>ecological metagenomes</taxon>
    </lineage>
</organism>
<dbReference type="PANTHER" id="PTHR20842:SF0">
    <property type="entry name" value="ALPHA-ASPARTYL DIPEPTIDASE"/>
    <property type="match status" value="1"/>
</dbReference>
<name>A0A645G5E2_9ZZZZ</name>
<dbReference type="Gene3D" id="3.40.50.880">
    <property type="match status" value="1"/>
</dbReference>
<dbReference type="AlphaFoldDB" id="A0A645G5E2"/>
<comment type="caution">
    <text evidence="5">The sequence shown here is derived from an EMBL/GenBank/DDBJ whole genome shotgun (WGS) entry which is preliminary data.</text>
</comment>
<dbReference type="EMBL" id="VSSQ01068889">
    <property type="protein sequence ID" value="MPN21019.1"/>
    <property type="molecule type" value="Genomic_DNA"/>
</dbReference>
<evidence type="ECO:0000256" key="1">
    <source>
        <dbReference type="ARBA" id="ARBA00006534"/>
    </source>
</evidence>
<evidence type="ECO:0000256" key="4">
    <source>
        <dbReference type="ARBA" id="ARBA00022825"/>
    </source>
</evidence>
<evidence type="ECO:0000256" key="2">
    <source>
        <dbReference type="ARBA" id="ARBA00022670"/>
    </source>
</evidence>
<dbReference type="Pfam" id="PF03575">
    <property type="entry name" value="Peptidase_S51"/>
    <property type="match status" value="1"/>
</dbReference>
<reference evidence="5" key="1">
    <citation type="submission" date="2019-08" db="EMBL/GenBank/DDBJ databases">
        <authorList>
            <person name="Kucharzyk K."/>
            <person name="Murdoch R.W."/>
            <person name="Higgins S."/>
            <person name="Loffler F."/>
        </authorList>
    </citation>
    <scope>NUCLEOTIDE SEQUENCE</scope>
</reference>
<dbReference type="GO" id="GO:0006508">
    <property type="term" value="P:proteolysis"/>
    <property type="evidence" value="ECO:0007669"/>
    <property type="project" value="UniProtKB-KW"/>
</dbReference>